<dbReference type="Pfam" id="PF00652">
    <property type="entry name" value="Ricin_B_lectin"/>
    <property type="match status" value="1"/>
</dbReference>
<dbReference type="EMBL" id="BARX01000037">
    <property type="protein sequence ID" value="GAD03897.1"/>
    <property type="molecule type" value="Genomic_DNA"/>
</dbReference>
<dbReference type="AlphaFoldDB" id="R9PR83"/>
<dbReference type="Proteomes" id="UP000014461">
    <property type="component" value="Unassembled WGS sequence"/>
</dbReference>
<dbReference type="OrthoDB" id="7843947at2"/>
<dbReference type="InterPro" id="IPR035992">
    <property type="entry name" value="Ricin_B-like_lectins"/>
</dbReference>
<reference evidence="3" key="1">
    <citation type="journal article" date="2013" name="Genome Announc.">
        <title>Draft Genome Sequence of Agarivorans albus Strain MKT 106T, an Agarolytic Marine Bacterium.</title>
        <authorList>
            <person name="Yasuike M."/>
            <person name="Nakamura Y."/>
            <person name="Kai W."/>
            <person name="Fujiwara A."/>
            <person name="Fukui Y."/>
            <person name="Satomi M."/>
            <person name="Sano M."/>
        </authorList>
    </citation>
    <scope>NUCLEOTIDE SEQUENCE [LARGE SCALE GENOMIC DNA]</scope>
</reference>
<evidence type="ECO:0000313" key="3">
    <source>
        <dbReference type="EMBL" id="GAD03897.1"/>
    </source>
</evidence>
<evidence type="ECO:0000256" key="1">
    <source>
        <dbReference type="SAM" id="SignalP"/>
    </source>
</evidence>
<evidence type="ECO:0000259" key="2">
    <source>
        <dbReference type="SMART" id="SM00458"/>
    </source>
</evidence>
<feature type="chain" id="PRO_5004488259" description="Ricin B lectin domain-containing protein" evidence="1">
    <location>
        <begin position="21"/>
        <end position="182"/>
    </location>
</feature>
<organism evidence="3 4">
    <name type="scientific">Agarivorans albus MKT 106</name>
    <dbReference type="NCBI Taxonomy" id="1331007"/>
    <lineage>
        <taxon>Bacteria</taxon>
        <taxon>Pseudomonadati</taxon>
        <taxon>Pseudomonadota</taxon>
        <taxon>Gammaproteobacteria</taxon>
        <taxon>Alteromonadales</taxon>
        <taxon>Alteromonadaceae</taxon>
        <taxon>Agarivorans</taxon>
    </lineage>
</organism>
<evidence type="ECO:0000313" key="4">
    <source>
        <dbReference type="Proteomes" id="UP000014461"/>
    </source>
</evidence>
<sequence>MKASLLTISAALLTVTPFLAQSSADENVAEIMLVSNLEEARGYCLDIAGGKGANAPLDKGLQAHTCYNYTGEISEDQGFDISLISKGVFRIPYYDVCMSASSLELNASIELQECNSSENQKFSLNDDGQIVLNTDSRLCVTVDGDNIKEGRGGSPVHIMRPLSLELCDESKNEYQVWTIKPL</sequence>
<dbReference type="CDD" id="cd00161">
    <property type="entry name" value="beta-trefoil_Ricin-like"/>
    <property type="match status" value="1"/>
</dbReference>
<feature type="domain" description="Ricin B lectin" evidence="2">
    <location>
        <begin position="29"/>
        <end position="180"/>
    </location>
</feature>
<name>R9PR83_AGAAL</name>
<dbReference type="SMART" id="SM00458">
    <property type="entry name" value="RICIN"/>
    <property type="match status" value="1"/>
</dbReference>
<dbReference type="InterPro" id="IPR000772">
    <property type="entry name" value="Ricin_B_lectin"/>
</dbReference>
<accession>R9PR83</accession>
<comment type="caution">
    <text evidence="3">The sequence shown here is derived from an EMBL/GenBank/DDBJ whole genome shotgun (WGS) entry which is preliminary data.</text>
</comment>
<proteinExistence type="predicted"/>
<keyword evidence="1" id="KW-0732">Signal</keyword>
<protein>
    <recommendedName>
        <fullName evidence="2">Ricin B lectin domain-containing protein</fullName>
    </recommendedName>
</protein>
<dbReference type="PROSITE" id="PS50231">
    <property type="entry name" value="RICIN_B_LECTIN"/>
    <property type="match status" value="1"/>
</dbReference>
<gene>
    <name evidence="3" type="ORF">AALB_3977</name>
</gene>
<feature type="signal peptide" evidence="1">
    <location>
        <begin position="1"/>
        <end position="20"/>
    </location>
</feature>
<dbReference type="Gene3D" id="2.80.10.50">
    <property type="match status" value="1"/>
</dbReference>
<dbReference type="RefSeq" id="WP_016403664.1">
    <property type="nucleotide sequence ID" value="NZ_BARX01000037.1"/>
</dbReference>
<dbReference type="SUPFAM" id="SSF50370">
    <property type="entry name" value="Ricin B-like lectins"/>
    <property type="match status" value="1"/>
</dbReference>
<keyword evidence="4" id="KW-1185">Reference proteome</keyword>